<organism evidence="1 2">
    <name type="scientific">Paraburkholderia xenovorans (strain LB400)</name>
    <dbReference type="NCBI Taxonomy" id="266265"/>
    <lineage>
        <taxon>Bacteria</taxon>
        <taxon>Pseudomonadati</taxon>
        <taxon>Pseudomonadota</taxon>
        <taxon>Betaproteobacteria</taxon>
        <taxon>Burkholderiales</taxon>
        <taxon>Burkholderiaceae</taxon>
        <taxon>Paraburkholderia</taxon>
    </lineage>
</organism>
<dbReference type="AlphaFoldDB" id="Q145C9"/>
<protein>
    <submittedName>
        <fullName evidence="1">Uncharacterized protein</fullName>
    </submittedName>
</protein>
<dbReference type="KEGG" id="bxb:DR64_1616"/>
<dbReference type="RefSeq" id="WP_011486880.1">
    <property type="nucleotide sequence ID" value="NC_007951.1"/>
</dbReference>
<accession>Q145C9</accession>
<evidence type="ECO:0000313" key="1">
    <source>
        <dbReference type="EMBL" id="ABE29060.1"/>
    </source>
</evidence>
<gene>
    <name evidence="1" type="ORF">Bxe_A3939</name>
</gene>
<reference evidence="1 2" key="1">
    <citation type="journal article" date="2006" name="Proc. Natl. Acad. Sci. U.S.A.">
        <title>Burkholderia xenovorans LB400 harbors a multi-replicon, 9.73-Mbp genome shaped for versatility.</title>
        <authorList>
            <person name="Chain P.S."/>
            <person name="Denef V.J."/>
            <person name="Konstantinidis K.T."/>
            <person name="Vergez L.M."/>
            <person name="Agullo L."/>
            <person name="Reyes V.L."/>
            <person name="Hauser L."/>
            <person name="Cordova M."/>
            <person name="Gomez L."/>
            <person name="Gonzalez M."/>
            <person name="Land M."/>
            <person name="Lao V."/>
            <person name="Larimer F."/>
            <person name="LiPuma J.J."/>
            <person name="Mahenthiralingam E."/>
            <person name="Malfatti S.A."/>
            <person name="Marx C.J."/>
            <person name="Parnell J.J."/>
            <person name="Ramette A."/>
            <person name="Richardson P."/>
            <person name="Seeger M."/>
            <person name="Smith D."/>
            <person name="Spilker T."/>
            <person name="Sul W.J."/>
            <person name="Tsoi T.V."/>
            <person name="Ulrich L.E."/>
            <person name="Zhulin I.B."/>
            <person name="Tiedje J.M."/>
        </authorList>
    </citation>
    <scope>NUCLEOTIDE SEQUENCE [LARGE SCALE GENOMIC DNA]</scope>
    <source>
        <strain evidence="1 2">LB400</strain>
    </source>
</reference>
<dbReference type="Proteomes" id="UP000001817">
    <property type="component" value="Chromosome 1"/>
</dbReference>
<keyword evidence="2" id="KW-1185">Reference proteome</keyword>
<dbReference type="KEGG" id="bxe:Bxe_A3939"/>
<dbReference type="EMBL" id="CP000270">
    <property type="protein sequence ID" value="ABE29060.1"/>
    <property type="molecule type" value="Genomic_DNA"/>
</dbReference>
<evidence type="ECO:0000313" key="2">
    <source>
        <dbReference type="Proteomes" id="UP000001817"/>
    </source>
</evidence>
<proteinExistence type="predicted"/>
<sequence>MAKTNKYKYVLNIQVDEPIYKKILARFEEENDENFSAFVRRIATKKISLDVEVYEKVTASLNEIGRQINSIVKDLHEKTEVTFITLEEFKIKKQELEVLLVFLDEWVNRRNKMVDFDFDGSEKIDRPAVKKRIYVMLSEQENHALMESMEKLCFNKKADFVRCLLSNSRSLYVPRWKAIFYAEIRIKNNLSQVKRHINEANLLHMSLLHEVSDIAKTLKQLRKNFDKGVEI</sequence>
<name>Q145C9_PARXL</name>